<organism evidence="1">
    <name type="scientific">marine sediment metagenome</name>
    <dbReference type="NCBI Taxonomy" id="412755"/>
    <lineage>
        <taxon>unclassified sequences</taxon>
        <taxon>metagenomes</taxon>
        <taxon>ecological metagenomes</taxon>
    </lineage>
</organism>
<dbReference type="EMBL" id="LAZR01055116">
    <property type="protein sequence ID" value="KKK77102.1"/>
    <property type="molecule type" value="Genomic_DNA"/>
</dbReference>
<gene>
    <name evidence="1" type="ORF">LCGC14_2856990</name>
</gene>
<dbReference type="AlphaFoldDB" id="A0A0F8Y6N8"/>
<protein>
    <submittedName>
        <fullName evidence="1">Uncharacterized protein</fullName>
    </submittedName>
</protein>
<comment type="caution">
    <text evidence="1">The sequence shown here is derived from an EMBL/GenBank/DDBJ whole genome shotgun (WGS) entry which is preliminary data.</text>
</comment>
<proteinExistence type="predicted"/>
<sequence length="110" mass="12814">MANFEITKIKPPFPKGRIYVFRAEQHCTLRRISIYVNATEPKDIVCVIDKGIKKGKRSPEVREWKKATFELKAGNRLIFILDSYPNGIEHIDLYFTVTKYTGRKNTGHKE</sequence>
<evidence type="ECO:0000313" key="1">
    <source>
        <dbReference type="EMBL" id="KKK77102.1"/>
    </source>
</evidence>
<name>A0A0F8Y6N8_9ZZZZ</name>
<reference evidence="1" key="1">
    <citation type="journal article" date="2015" name="Nature">
        <title>Complex archaea that bridge the gap between prokaryotes and eukaryotes.</title>
        <authorList>
            <person name="Spang A."/>
            <person name="Saw J.H."/>
            <person name="Jorgensen S.L."/>
            <person name="Zaremba-Niedzwiedzka K."/>
            <person name="Martijn J."/>
            <person name="Lind A.E."/>
            <person name="van Eijk R."/>
            <person name="Schleper C."/>
            <person name="Guy L."/>
            <person name="Ettema T.J."/>
        </authorList>
    </citation>
    <scope>NUCLEOTIDE SEQUENCE</scope>
</reference>
<accession>A0A0F8Y6N8</accession>